<protein>
    <submittedName>
        <fullName evidence="2">Uncharacterized protein</fullName>
    </submittedName>
</protein>
<reference evidence="2 3" key="1">
    <citation type="submission" date="2014-09" db="EMBL/GenBank/DDBJ databases">
        <authorList>
            <person name="Ellenberger Sabrina"/>
        </authorList>
    </citation>
    <scope>NUCLEOTIDE SEQUENCE [LARGE SCALE GENOMIC DNA]</scope>
    <source>
        <strain evidence="2 3">CBS 412.66</strain>
    </source>
</reference>
<dbReference type="EMBL" id="LN733136">
    <property type="protein sequence ID" value="CEP16403.1"/>
    <property type="molecule type" value="Genomic_DNA"/>
</dbReference>
<dbReference type="OrthoDB" id="2284378at2759"/>
<keyword evidence="3" id="KW-1185">Reference proteome</keyword>
<name>A0A0B7NM16_9FUNG</name>
<dbReference type="Gene3D" id="2.40.70.10">
    <property type="entry name" value="Acid Proteases"/>
    <property type="match status" value="1"/>
</dbReference>
<evidence type="ECO:0000313" key="3">
    <source>
        <dbReference type="Proteomes" id="UP000054107"/>
    </source>
</evidence>
<dbReference type="InterPro" id="IPR021109">
    <property type="entry name" value="Peptidase_aspartic_dom_sf"/>
</dbReference>
<evidence type="ECO:0000256" key="1">
    <source>
        <dbReference type="SAM" id="MobiDB-lite"/>
    </source>
</evidence>
<sequence length="467" mass="49491">MSAHLMTVAMGQASEQSFYDINYLSAVARRLEMAVGSKAGNGDGSSSGGRRKRESSDVFSTSQELKKSKHAPAAVRSVVAEAARPSGVKPKFVSRFGKTIGEHIADRTCKDCNGPFTKGHKCGTGVRGGAGGAGGKTIRVMAKGPSAKAAAKSALRAVRVNPVVNERSVGASVVSRAASFVGARVGDVSGETVAAPVESTKDDVIMSCVDGVEADLFDDHDDLKGRAEATLVDGMSNVSFADAELAMNMAAQECKFDAVFSAPPTMRSNSICVPLVVQNVVCFGFVDTGATFSCITNDFFQFLGGTSLSGFAAVNDDSVVHLAHEIATLPRLGEVSLDVSYNKTNIHHTFEVFSFYSEENVHVLLGIGITGLVSRHGFQTGPRLPDPIDDSIQPNAHPFGSDDERAPFLNSLQELLVQNSQIDMKNTACNLPDSVIKLDIVPGSVAWRAQHPLPEAYREIVAKQIKI</sequence>
<proteinExistence type="predicted"/>
<dbReference type="AlphaFoldDB" id="A0A0B7NM16"/>
<dbReference type="Proteomes" id="UP000054107">
    <property type="component" value="Unassembled WGS sequence"/>
</dbReference>
<evidence type="ECO:0000313" key="2">
    <source>
        <dbReference type="EMBL" id="CEP16403.1"/>
    </source>
</evidence>
<dbReference type="STRING" id="35722.A0A0B7NM16"/>
<gene>
    <name evidence="2" type="primary">PARPA_10668.1 scaffold 41586</name>
</gene>
<feature type="region of interest" description="Disordered" evidence="1">
    <location>
        <begin position="37"/>
        <end position="74"/>
    </location>
</feature>
<accession>A0A0B7NM16</accession>
<organism evidence="2 3">
    <name type="scientific">Parasitella parasitica</name>
    <dbReference type="NCBI Taxonomy" id="35722"/>
    <lineage>
        <taxon>Eukaryota</taxon>
        <taxon>Fungi</taxon>
        <taxon>Fungi incertae sedis</taxon>
        <taxon>Mucoromycota</taxon>
        <taxon>Mucoromycotina</taxon>
        <taxon>Mucoromycetes</taxon>
        <taxon>Mucorales</taxon>
        <taxon>Mucorineae</taxon>
        <taxon>Mucoraceae</taxon>
        <taxon>Parasitella</taxon>
    </lineage>
</organism>